<evidence type="ECO:0000256" key="1">
    <source>
        <dbReference type="SAM" id="MobiDB-lite"/>
    </source>
</evidence>
<feature type="region of interest" description="Disordered" evidence="1">
    <location>
        <begin position="44"/>
        <end position="63"/>
    </location>
</feature>
<protein>
    <submittedName>
        <fullName evidence="3">Uncharacterized protein</fullName>
    </submittedName>
</protein>
<organism evidence="2 3">
    <name type="scientific">Haemonchus contortus</name>
    <name type="common">Barber pole worm</name>
    <dbReference type="NCBI Taxonomy" id="6289"/>
    <lineage>
        <taxon>Eukaryota</taxon>
        <taxon>Metazoa</taxon>
        <taxon>Ecdysozoa</taxon>
        <taxon>Nematoda</taxon>
        <taxon>Chromadorea</taxon>
        <taxon>Rhabditida</taxon>
        <taxon>Rhabditina</taxon>
        <taxon>Rhabditomorpha</taxon>
        <taxon>Strongyloidea</taxon>
        <taxon>Trichostrongylidae</taxon>
        <taxon>Haemonchus</taxon>
    </lineage>
</organism>
<dbReference type="AlphaFoldDB" id="A0A7I4Y8F6"/>
<reference evidence="3" key="1">
    <citation type="submission" date="2020-12" db="UniProtKB">
        <authorList>
            <consortium name="WormBaseParasite"/>
        </authorList>
    </citation>
    <scope>IDENTIFICATION</scope>
    <source>
        <strain evidence="3">MHco3</strain>
    </source>
</reference>
<keyword evidence="2" id="KW-1185">Reference proteome</keyword>
<evidence type="ECO:0000313" key="3">
    <source>
        <dbReference type="WBParaSite" id="HCON_00065358-00001"/>
    </source>
</evidence>
<feature type="compositionally biased region" description="Basic and acidic residues" evidence="1">
    <location>
        <begin position="44"/>
        <end position="58"/>
    </location>
</feature>
<accession>A0A7I4Y8F6</accession>
<name>A0A7I4Y8F6_HAECO</name>
<dbReference type="WBParaSite" id="HCON_00065358-00001">
    <property type="protein sequence ID" value="HCON_00065358-00001"/>
    <property type="gene ID" value="HCON_00065358"/>
</dbReference>
<evidence type="ECO:0000313" key="2">
    <source>
        <dbReference type="Proteomes" id="UP000025227"/>
    </source>
</evidence>
<sequence length="99" mass="11447">MWFSLSSVDGQVMLLRRNTSNPDATTKELEIRMHDAIDARSYLKHDANTDRSHRRPTESTRGYSWADRRSIISSSLSSAAGRRSWPYTLIITIRYRTVT</sequence>
<proteinExistence type="predicted"/>
<dbReference type="Proteomes" id="UP000025227">
    <property type="component" value="Unplaced"/>
</dbReference>